<dbReference type="Gene3D" id="2.130.10.10">
    <property type="entry name" value="YVTN repeat-like/Quinoprotein amine dehydrogenase"/>
    <property type="match status" value="2"/>
</dbReference>
<feature type="region of interest" description="Disordered" evidence="4">
    <location>
        <begin position="169"/>
        <end position="197"/>
    </location>
</feature>
<evidence type="ECO:0000313" key="5">
    <source>
        <dbReference type="EMBL" id="KNC87632.1"/>
    </source>
</evidence>
<dbReference type="Proteomes" id="UP000054560">
    <property type="component" value="Unassembled WGS sequence"/>
</dbReference>
<dbReference type="SMART" id="SM00320">
    <property type="entry name" value="WD40"/>
    <property type="match status" value="5"/>
</dbReference>
<dbReference type="InterPro" id="IPR001680">
    <property type="entry name" value="WD40_rpt"/>
</dbReference>
<accession>A0A0L0GF67</accession>
<sequence length="372" mass="40131">MKVLTGGTLGKAPDALYFLRGHEAGVQALAFSAYNSTTTLASGDANGEIRIWDLDRRRASHTFDAHAGKGVLSITGYEANDYRLVSQGRDESVKIWDLHGAQHAVVGWITTGAIDFCRADYLPSHKWVATTCAMPGDLKIWDTSTKREMCTLQAPTSDASGQERVIELGGSGLPTDSPPRKHTDASDSLGMGSGSTGGGRGMCMSVRLFLHPLTQRPMALAGYEDGSVHLHDIGERKAVCYTKPHSEPVMTLDIATDATGFTTGSVDNIAYQVSLKLKGDGKASMKGKLTYEMPTPGINDILIRQDKKIVVTGGWDGNVRIFSYRKGTPLCVLSRHRDSVQTLASYNCVGSGWLLAAGSKDRNISLWSVYND</sequence>
<dbReference type="STRING" id="667725.A0A0L0GF67"/>
<dbReference type="InterPro" id="IPR036322">
    <property type="entry name" value="WD40_repeat_dom_sf"/>
</dbReference>
<dbReference type="PRINTS" id="PR00320">
    <property type="entry name" value="GPROTEINBRPT"/>
</dbReference>
<dbReference type="PANTHER" id="PTHR19854">
    <property type="entry name" value="TRANSDUCIN BETA-LIKE 3"/>
    <property type="match status" value="1"/>
</dbReference>
<evidence type="ECO:0000256" key="3">
    <source>
        <dbReference type="PROSITE-ProRule" id="PRU00221"/>
    </source>
</evidence>
<name>A0A0L0GF67_9EUKA</name>
<evidence type="ECO:0000256" key="4">
    <source>
        <dbReference type="SAM" id="MobiDB-lite"/>
    </source>
</evidence>
<dbReference type="InterPro" id="IPR015943">
    <property type="entry name" value="WD40/YVTN_repeat-like_dom_sf"/>
</dbReference>
<keyword evidence="2" id="KW-0677">Repeat</keyword>
<dbReference type="InterPro" id="IPR020472">
    <property type="entry name" value="WD40_PAC1"/>
</dbReference>
<dbReference type="RefSeq" id="XP_014161534.1">
    <property type="nucleotide sequence ID" value="XM_014306059.1"/>
</dbReference>
<feature type="repeat" description="WD" evidence="3">
    <location>
        <begin position="19"/>
        <end position="62"/>
    </location>
</feature>
<evidence type="ECO:0008006" key="7">
    <source>
        <dbReference type="Google" id="ProtNLM"/>
    </source>
</evidence>
<dbReference type="AlphaFoldDB" id="A0A0L0GF67"/>
<evidence type="ECO:0000256" key="1">
    <source>
        <dbReference type="ARBA" id="ARBA00022574"/>
    </source>
</evidence>
<dbReference type="SUPFAM" id="SSF50978">
    <property type="entry name" value="WD40 repeat-like"/>
    <property type="match status" value="1"/>
</dbReference>
<dbReference type="PROSITE" id="PS50294">
    <property type="entry name" value="WD_REPEATS_REGION"/>
    <property type="match status" value="2"/>
</dbReference>
<dbReference type="EMBL" id="KQ241603">
    <property type="protein sequence ID" value="KNC87632.1"/>
    <property type="molecule type" value="Genomic_DNA"/>
</dbReference>
<dbReference type="GeneID" id="25900767"/>
<dbReference type="PROSITE" id="PS50082">
    <property type="entry name" value="WD_REPEATS_2"/>
    <property type="match status" value="2"/>
</dbReference>
<dbReference type="Pfam" id="PF00400">
    <property type="entry name" value="WD40"/>
    <property type="match status" value="4"/>
</dbReference>
<protein>
    <recommendedName>
        <fullName evidence="7">Anaphase-promoting complex subunit 4 WD40 domain-containing protein</fullName>
    </recommendedName>
</protein>
<gene>
    <name evidence="5" type="ORF">SARC_00263</name>
</gene>
<feature type="repeat" description="WD" evidence="3">
    <location>
        <begin position="333"/>
        <end position="372"/>
    </location>
</feature>
<organism evidence="5 6">
    <name type="scientific">Sphaeroforma arctica JP610</name>
    <dbReference type="NCBI Taxonomy" id="667725"/>
    <lineage>
        <taxon>Eukaryota</taxon>
        <taxon>Ichthyosporea</taxon>
        <taxon>Ichthyophonida</taxon>
        <taxon>Sphaeroforma</taxon>
    </lineage>
</organism>
<dbReference type="OrthoDB" id="7668193at2759"/>
<keyword evidence="6" id="KW-1185">Reference proteome</keyword>
<dbReference type="PROSITE" id="PS00678">
    <property type="entry name" value="WD_REPEATS_1"/>
    <property type="match status" value="1"/>
</dbReference>
<keyword evidence="1 3" id="KW-0853">WD repeat</keyword>
<evidence type="ECO:0000313" key="6">
    <source>
        <dbReference type="Proteomes" id="UP000054560"/>
    </source>
</evidence>
<dbReference type="PANTHER" id="PTHR19854:SF1">
    <property type="entry name" value="GUANINE NUCLEOTIDE-BINDING PROTEIN SUBUNIT BETA-LIKE PROTEIN 1"/>
    <property type="match status" value="1"/>
</dbReference>
<dbReference type="eggNOG" id="KOG0322">
    <property type="taxonomic scope" value="Eukaryota"/>
</dbReference>
<dbReference type="InterPro" id="IPR019775">
    <property type="entry name" value="WD40_repeat_CS"/>
</dbReference>
<reference evidence="5 6" key="1">
    <citation type="submission" date="2011-02" db="EMBL/GenBank/DDBJ databases">
        <title>The Genome Sequence of Sphaeroforma arctica JP610.</title>
        <authorList>
            <consortium name="The Broad Institute Genome Sequencing Platform"/>
            <person name="Russ C."/>
            <person name="Cuomo C."/>
            <person name="Young S.K."/>
            <person name="Zeng Q."/>
            <person name="Gargeya S."/>
            <person name="Alvarado L."/>
            <person name="Berlin A."/>
            <person name="Chapman S.B."/>
            <person name="Chen Z."/>
            <person name="Freedman E."/>
            <person name="Gellesch M."/>
            <person name="Goldberg J."/>
            <person name="Griggs A."/>
            <person name="Gujja S."/>
            <person name="Heilman E."/>
            <person name="Heiman D."/>
            <person name="Howarth C."/>
            <person name="Mehta T."/>
            <person name="Neiman D."/>
            <person name="Pearson M."/>
            <person name="Roberts A."/>
            <person name="Saif S."/>
            <person name="Shea T."/>
            <person name="Shenoy N."/>
            <person name="Sisk P."/>
            <person name="Stolte C."/>
            <person name="Sykes S."/>
            <person name="White J."/>
            <person name="Yandava C."/>
            <person name="Burger G."/>
            <person name="Gray M.W."/>
            <person name="Holland P.W.H."/>
            <person name="King N."/>
            <person name="Lang F.B.F."/>
            <person name="Roger A.J."/>
            <person name="Ruiz-Trillo I."/>
            <person name="Haas B."/>
            <person name="Nusbaum C."/>
            <person name="Birren B."/>
        </authorList>
    </citation>
    <scope>NUCLEOTIDE SEQUENCE [LARGE SCALE GENOMIC DNA]</scope>
    <source>
        <strain evidence="5 6">JP610</strain>
    </source>
</reference>
<evidence type="ECO:0000256" key="2">
    <source>
        <dbReference type="ARBA" id="ARBA00022737"/>
    </source>
</evidence>
<proteinExistence type="predicted"/>